<name>A0A5C6AXC9_9PLAN</name>
<dbReference type="Proteomes" id="UP000320735">
    <property type="component" value="Unassembled WGS sequence"/>
</dbReference>
<evidence type="ECO:0000313" key="4">
    <source>
        <dbReference type="Proteomes" id="UP000320735"/>
    </source>
</evidence>
<dbReference type="Gene3D" id="3.10.110.10">
    <property type="entry name" value="Ubiquitin Conjugating Enzyme"/>
    <property type="match status" value="1"/>
</dbReference>
<keyword evidence="4" id="KW-1185">Reference proteome</keyword>
<comment type="caution">
    <text evidence="3">The sequence shown here is derived from an EMBL/GenBank/DDBJ whole genome shotgun (WGS) entry which is preliminary data.</text>
</comment>
<dbReference type="Pfam" id="PF00179">
    <property type="entry name" value="UQ_con"/>
    <property type="match status" value="1"/>
</dbReference>
<dbReference type="SUPFAM" id="SSF54495">
    <property type="entry name" value="UBC-like"/>
    <property type="match status" value="1"/>
</dbReference>
<gene>
    <name evidence="3" type="ORF">CA54_60490</name>
</gene>
<accession>A0A5C6AXC9</accession>
<dbReference type="InterPro" id="IPR000608">
    <property type="entry name" value="UBC"/>
</dbReference>
<dbReference type="InterPro" id="IPR016135">
    <property type="entry name" value="UBQ-conjugating_enzyme/RWD"/>
</dbReference>
<dbReference type="AlphaFoldDB" id="A0A5C6AXC9"/>
<dbReference type="OrthoDB" id="5428193at2"/>
<evidence type="ECO:0000256" key="1">
    <source>
        <dbReference type="SAM" id="MobiDB-lite"/>
    </source>
</evidence>
<evidence type="ECO:0000259" key="2">
    <source>
        <dbReference type="PROSITE" id="PS50127"/>
    </source>
</evidence>
<proteinExistence type="predicted"/>
<organism evidence="3 4">
    <name type="scientific">Symmachiella macrocystis</name>
    <dbReference type="NCBI Taxonomy" id="2527985"/>
    <lineage>
        <taxon>Bacteria</taxon>
        <taxon>Pseudomonadati</taxon>
        <taxon>Planctomycetota</taxon>
        <taxon>Planctomycetia</taxon>
        <taxon>Planctomycetales</taxon>
        <taxon>Planctomycetaceae</taxon>
        <taxon>Symmachiella</taxon>
    </lineage>
</organism>
<dbReference type="EMBL" id="SJPP01000005">
    <property type="protein sequence ID" value="TWU04167.1"/>
    <property type="molecule type" value="Genomic_DNA"/>
</dbReference>
<dbReference type="RefSeq" id="WP_146374435.1">
    <property type="nucleotide sequence ID" value="NZ_SJPP01000005.1"/>
</dbReference>
<dbReference type="PROSITE" id="PS50127">
    <property type="entry name" value="UBC_2"/>
    <property type="match status" value="1"/>
</dbReference>
<sequence length="223" mass="25413">MSNVRLRRLQSDYEKLGSFIKQHPRLTLIQADGDPPERYQLEYRIRSIRQVDDDVEWIKNHTVEILLPRNYPRVPPQCRMLTPIFHPNIAPHAICVGDHWSAGEPLWSIVARIGEIIAYQSYNTKSPLNGEAARWVDENKVQLPLDPVSMLPEEKASRSRKITRSAQSAKGKVKSTHVSEPATLSVPCTNCQARYNVPVDKAGKRFRCKRCQTLIQIPGQPVS</sequence>
<feature type="region of interest" description="Disordered" evidence="1">
    <location>
        <begin position="152"/>
        <end position="176"/>
    </location>
</feature>
<protein>
    <submittedName>
        <fullName evidence="3">Ubiquitin-conjugating enzyme</fullName>
    </submittedName>
</protein>
<feature type="domain" description="UBC core" evidence="2">
    <location>
        <begin position="4"/>
        <end position="161"/>
    </location>
</feature>
<evidence type="ECO:0000313" key="3">
    <source>
        <dbReference type="EMBL" id="TWU04167.1"/>
    </source>
</evidence>
<reference evidence="3 4" key="1">
    <citation type="submission" date="2019-02" db="EMBL/GenBank/DDBJ databases">
        <title>Deep-cultivation of Planctomycetes and their phenomic and genomic characterization uncovers novel biology.</title>
        <authorList>
            <person name="Wiegand S."/>
            <person name="Jogler M."/>
            <person name="Boedeker C."/>
            <person name="Pinto D."/>
            <person name="Vollmers J."/>
            <person name="Rivas-Marin E."/>
            <person name="Kohn T."/>
            <person name="Peeters S.H."/>
            <person name="Heuer A."/>
            <person name="Rast P."/>
            <person name="Oberbeckmann S."/>
            <person name="Bunk B."/>
            <person name="Jeske O."/>
            <person name="Meyerdierks A."/>
            <person name="Storesund J.E."/>
            <person name="Kallscheuer N."/>
            <person name="Luecker S."/>
            <person name="Lage O.M."/>
            <person name="Pohl T."/>
            <person name="Merkel B.J."/>
            <person name="Hornburger P."/>
            <person name="Mueller R.-W."/>
            <person name="Bruemmer F."/>
            <person name="Labrenz M."/>
            <person name="Spormann A.M."/>
            <person name="Op Den Camp H."/>
            <person name="Overmann J."/>
            <person name="Amann R."/>
            <person name="Jetten M.S.M."/>
            <person name="Mascher T."/>
            <person name="Medema M.H."/>
            <person name="Devos D.P."/>
            <person name="Kaster A.-K."/>
            <person name="Ovreas L."/>
            <person name="Rohde M."/>
            <person name="Galperin M.Y."/>
            <person name="Jogler C."/>
        </authorList>
    </citation>
    <scope>NUCLEOTIDE SEQUENCE [LARGE SCALE GENOMIC DNA]</scope>
    <source>
        <strain evidence="3 4">CA54</strain>
    </source>
</reference>